<gene>
    <name evidence="2" type="ORF">Pmani_039255</name>
</gene>
<sequence length="150" mass="15766">MGREEREEEGCRGNGFWSSGRRREPARGAGFPAVFSSLPSLPPTPLHCSPTASLPPSCRGTGPELGREGLAALVEATVAAGGGGGGSCKGRSYGGDEVAGDRAETKFGRDAGDGRRFGGVWGRGRGGKRGRRAWLELSDARYFQKDYASF</sequence>
<dbReference type="AlphaFoldDB" id="A0AAE1ND63"/>
<feature type="region of interest" description="Disordered" evidence="1">
    <location>
        <begin position="80"/>
        <end position="128"/>
    </location>
</feature>
<accession>A0AAE1ND63</accession>
<feature type="region of interest" description="Disordered" evidence="1">
    <location>
        <begin position="1"/>
        <end position="65"/>
    </location>
</feature>
<dbReference type="Proteomes" id="UP001292094">
    <property type="component" value="Unassembled WGS sequence"/>
</dbReference>
<evidence type="ECO:0000313" key="2">
    <source>
        <dbReference type="EMBL" id="KAK4287678.1"/>
    </source>
</evidence>
<reference evidence="2" key="1">
    <citation type="submission" date="2023-11" db="EMBL/GenBank/DDBJ databases">
        <title>Genome assemblies of two species of porcelain crab, Petrolisthes cinctipes and Petrolisthes manimaculis (Anomura: Porcellanidae).</title>
        <authorList>
            <person name="Angst P."/>
        </authorList>
    </citation>
    <scope>NUCLEOTIDE SEQUENCE</scope>
    <source>
        <strain evidence="2">PB745_02</strain>
        <tissue evidence="2">Gill</tissue>
    </source>
</reference>
<name>A0AAE1ND63_9EUCA</name>
<comment type="caution">
    <text evidence="2">The sequence shown here is derived from an EMBL/GenBank/DDBJ whole genome shotgun (WGS) entry which is preliminary data.</text>
</comment>
<keyword evidence="3" id="KW-1185">Reference proteome</keyword>
<protein>
    <submittedName>
        <fullName evidence="2">Uncharacterized protein</fullName>
    </submittedName>
</protein>
<feature type="compositionally biased region" description="Basic and acidic residues" evidence="1">
    <location>
        <begin position="1"/>
        <end position="11"/>
    </location>
</feature>
<evidence type="ECO:0000313" key="3">
    <source>
        <dbReference type="Proteomes" id="UP001292094"/>
    </source>
</evidence>
<proteinExistence type="predicted"/>
<dbReference type="EMBL" id="JAWZYT010006707">
    <property type="protein sequence ID" value="KAK4287678.1"/>
    <property type="molecule type" value="Genomic_DNA"/>
</dbReference>
<organism evidence="2 3">
    <name type="scientific">Petrolisthes manimaculis</name>
    <dbReference type="NCBI Taxonomy" id="1843537"/>
    <lineage>
        <taxon>Eukaryota</taxon>
        <taxon>Metazoa</taxon>
        <taxon>Ecdysozoa</taxon>
        <taxon>Arthropoda</taxon>
        <taxon>Crustacea</taxon>
        <taxon>Multicrustacea</taxon>
        <taxon>Malacostraca</taxon>
        <taxon>Eumalacostraca</taxon>
        <taxon>Eucarida</taxon>
        <taxon>Decapoda</taxon>
        <taxon>Pleocyemata</taxon>
        <taxon>Anomura</taxon>
        <taxon>Galatheoidea</taxon>
        <taxon>Porcellanidae</taxon>
        <taxon>Petrolisthes</taxon>
    </lineage>
</organism>
<feature type="compositionally biased region" description="Basic and acidic residues" evidence="1">
    <location>
        <begin position="99"/>
        <end position="116"/>
    </location>
</feature>
<evidence type="ECO:0000256" key="1">
    <source>
        <dbReference type="SAM" id="MobiDB-lite"/>
    </source>
</evidence>